<dbReference type="EC" id="7.1.1.2" evidence="3 15"/>
<keyword evidence="13 15" id="KW-0472">Membrane</keyword>
<protein>
    <recommendedName>
        <fullName evidence="4 15">NADH-ubiquinone oxidoreductase chain 6</fullName>
        <ecNumber evidence="3 15">7.1.1.2</ecNumber>
    </recommendedName>
</protein>
<feature type="transmembrane region" description="Helical" evidence="15">
    <location>
        <begin position="87"/>
        <end position="106"/>
    </location>
</feature>
<feature type="chain" id="PRO_5012474765" description="NADH-ubiquinone oxidoreductase chain 6" evidence="16">
    <location>
        <begin position="16"/>
        <end position="174"/>
    </location>
</feature>
<evidence type="ECO:0000256" key="2">
    <source>
        <dbReference type="ARBA" id="ARBA00005698"/>
    </source>
</evidence>
<evidence type="ECO:0000256" key="15">
    <source>
        <dbReference type="RuleBase" id="RU004430"/>
    </source>
</evidence>
<feature type="transmembrane region" description="Helical" evidence="15">
    <location>
        <begin position="51"/>
        <end position="75"/>
    </location>
</feature>
<evidence type="ECO:0000256" key="16">
    <source>
        <dbReference type="SAM" id="SignalP"/>
    </source>
</evidence>
<evidence type="ECO:0000256" key="1">
    <source>
        <dbReference type="ARBA" id="ARBA00004225"/>
    </source>
</evidence>
<dbReference type="PANTHER" id="PTHR11435">
    <property type="entry name" value="NADH UBIQUINONE OXIDOREDUCTASE SUBUNIT ND6"/>
    <property type="match status" value="1"/>
</dbReference>
<keyword evidence="8 15" id="KW-1278">Translocase</keyword>
<dbReference type="InterPro" id="IPR050269">
    <property type="entry name" value="ComplexI_Subunit6"/>
</dbReference>
<dbReference type="GO" id="GO:0008137">
    <property type="term" value="F:NADH dehydrogenase (ubiquinone) activity"/>
    <property type="evidence" value="ECO:0007669"/>
    <property type="project" value="UniProtKB-UniRule"/>
</dbReference>
<organism evidence="17">
    <name type="scientific">Anolis cybotes</name>
    <name type="common">large-headed anole</name>
    <dbReference type="NCBI Taxonomy" id="38891"/>
    <lineage>
        <taxon>Eukaryota</taxon>
        <taxon>Metazoa</taxon>
        <taxon>Chordata</taxon>
        <taxon>Craniata</taxon>
        <taxon>Vertebrata</taxon>
        <taxon>Euteleostomi</taxon>
        <taxon>Lepidosauria</taxon>
        <taxon>Squamata</taxon>
        <taxon>Bifurcata</taxon>
        <taxon>Unidentata</taxon>
        <taxon>Episquamata</taxon>
        <taxon>Toxicofera</taxon>
        <taxon>Iguania</taxon>
        <taxon>Dactyloidae</taxon>
        <taxon>Anolis</taxon>
    </lineage>
</organism>
<keyword evidence="9 15" id="KW-0249">Electron transport</keyword>
<geneLocation type="mitochondrion" evidence="17"/>
<comment type="catalytic activity">
    <reaction evidence="14 15">
        <text>a ubiquinone + NADH + 5 H(+)(in) = a ubiquinol + NAD(+) + 4 H(+)(out)</text>
        <dbReference type="Rhea" id="RHEA:29091"/>
        <dbReference type="Rhea" id="RHEA-COMP:9565"/>
        <dbReference type="Rhea" id="RHEA-COMP:9566"/>
        <dbReference type="ChEBI" id="CHEBI:15378"/>
        <dbReference type="ChEBI" id="CHEBI:16389"/>
        <dbReference type="ChEBI" id="CHEBI:17976"/>
        <dbReference type="ChEBI" id="CHEBI:57540"/>
        <dbReference type="ChEBI" id="CHEBI:57945"/>
        <dbReference type="EC" id="7.1.1.2"/>
    </reaction>
</comment>
<accession>C4T899</accession>
<keyword evidence="15" id="KW-0830">Ubiquinone</keyword>
<feature type="transmembrane region" description="Helical" evidence="15">
    <location>
        <begin position="136"/>
        <end position="160"/>
    </location>
</feature>
<evidence type="ECO:0000256" key="3">
    <source>
        <dbReference type="ARBA" id="ARBA00012944"/>
    </source>
</evidence>
<dbReference type="EMBL" id="AB218960">
    <property type="protein sequence ID" value="BAH70419.1"/>
    <property type="molecule type" value="Genomic_DNA"/>
</dbReference>
<evidence type="ECO:0000256" key="13">
    <source>
        <dbReference type="ARBA" id="ARBA00023136"/>
    </source>
</evidence>
<dbReference type="InterPro" id="IPR001457">
    <property type="entry name" value="NADH_UbQ/plastoQ_OxRdtase_su6"/>
</dbReference>
<comment type="subcellular location">
    <subcellularLocation>
        <location evidence="1 15">Mitochondrion membrane</location>
        <topology evidence="1 15">Multi-pass membrane protein</topology>
    </subcellularLocation>
</comment>
<reference evidence="17" key="1">
    <citation type="journal article" date="2009" name="Gene">
        <title>Mitogenomic perspectives into iguanid phylogeny and biogeography: Gondwanan vicariance for the origin of Madagascan oplurines.</title>
        <authorList>
            <person name="Okajima Y."/>
            <person name="Kumazawa Y."/>
        </authorList>
    </citation>
    <scope>NUCLEOTIDE SEQUENCE</scope>
</reference>
<proteinExistence type="inferred from homology"/>
<keyword evidence="7 15" id="KW-0812">Transmembrane</keyword>
<keyword evidence="16" id="KW-0732">Signal</keyword>
<sequence>MFYFLFILFFCLVGGLVMVASNPSPYFGASGLVLSAAVGCGVLIEFGGSFVSLILFLIYLGGMLVVFAYSVALASEPFPEGLLDWSVVSYFVGYVGMLVVLLFIFGEYKVFYGYGMTGAESFGLNMLRIDFAGVSLLYGVGGGGLVVCGWGLLLTLFVVLELTRGVSRGGLRVV</sequence>
<evidence type="ECO:0000256" key="14">
    <source>
        <dbReference type="ARBA" id="ARBA00049551"/>
    </source>
</evidence>
<dbReference type="GO" id="GO:0031966">
    <property type="term" value="C:mitochondrial membrane"/>
    <property type="evidence" value="ECO:0007669"/>
    <property type="project" value="UniProtKB-SubCell"/>
</dbReference>
<evidence type="ECO:0000256" key="7">
    <source>
        <dbReference type="ARBA" id="ARBA00022692"/>
    </source>
</evidence>
<keyword evidence="10 15" id="KW-1133">Transmembrane helix</keyword>
<evidence type="ECO:0000256" key="5">
    <source>
        <dbReference type="ARBA" id="ARBA00022448"/>
    </source>
</evidence>
<evidence type="ECO:0000256" key="4">
    <source>
        <dbReference type="ARBA" id="ARBA00021095"/>
    </source>
</evidence>
<dbReference type="AlphaFoldDB" id="C4T899"/>
<evidence type="ECO:0000256" key="12">
    <source>
        <dbReference type="ARBA" id="ARBA00023128"/>
    </source>
</evidence>
<evidence type="ECO:0000256" key="11">
    <source>
        <dbReference type="ARBA" id="ARBA00023027"/>
    </source>
</evidence>
<comment type="similarity">
    <text evidence="2 15">Belongs to the complex I subunit 6 family.</text>
</comment>
<gene>
    <name evidence="17" type="primary">ND6</name>
</gene>
<keyword evidence="12 15" id="KW-0496">Mitochondrion</keyword>
<feature type="signal peptide" evidence="16">
    <location>
        <begin position="1"/>
        <end position="15"/>
    </location>
</feature>
<keyword evidence="11 15" id="KW-0520">NAD</keyword>
<evidence type="ECO:0000256" key="10">
    <source>
        <dbReference type="ARBA" id="ARBA00022989"/>
    </source>
</evidence>
<evidence type="ECO:0000256" key="6">
    <source>
        <dbReference type="ARBA" id="ARBA00022660"/>
    </source>
</evidence>
<keyword evidence="5 15" id="KW-0813">Transport</keyword>
<evidence type="ECO:0000256" key="9">
    <source>
        <dbReference type="ARBA" id="ARBA00022982"/>
    </source>
</evidence>
<keyword evidence="6 15" id="KW-0679">Respiratory chain</keyword>
<evidence type="ECO:0000256" key="8">
    <source>
        <dbReference type="ARBA" id="ARBA00022967"/>
    </source>
</evidence>
<comment type="function">
    <text evidence="15">Core subunit of the mitochondrial membrane respiratory chain NADH dehydrogenase (Complex I) which catalyzes electron transfer from NADH through the respiratory chain, using ubiquinone as an electron acceptor. Essential for the catalytic activity and assembly of complex I.</text>
</comment>
<evidence type="ECO:0000313" key="17">
    <source>
        <dbReference type="EMBL" id="BAH70419.1"/>
    </source>
</evidence>
<dbReference type="Pfam" id="PF00499">
    <property type="entry name" value="Oxidored_q3"/>
    <property type="match status" value="1"/>
</dbReference>
<name>C4T899_9SAUR</name>
<dbReference type="PANTHER" id="PTHR11435:SF1">
    <property type="entry name" value="NADH-UBIQUINONE OXIDOREDUCTASE CHAIN 6"/>
    <property type="match status" value="1"/>
</dbReference>